<name>A0ABM3QWI3_SPIOL</name>
<dbReference type="RefSeq" id="XP_056687702.1">
    <property type="nucleotide sequence ID" value="XM_056831724.1"/>
</dbReference>
<organism evidence="1 2">
    <name type="scientific">Spinacia oleracea</name>
    <name type="common">Spinach</name>
    <dbReference type="NCBI Taxonomy" id="3562"/>
    <lineage>
        <taxon>Eukaryota</taxon>
        <taxon>Viridiplantae</taxon>
        <taxon>Streptophyta</taxon>
        <taxon>Embryophyta</taxon>
        <taxon>Tracheophyta</taxon>
        <taxon>Spermatophyta</taxon>
        <taxon>Magnoliopsida</taxon>
        <taxon>eudicotyledons</taxon>
        <taxon>Gunneridae</taxon>
        <taxon>Pentapetalae</taxon>
        <taxon>Caryophyllales</taxon>
        <taxon>Chenopodiaceae</taxon>
        <taxon>Chenopodioideae</taxon>
        <taxon>Anserineae</taxon>
        <taxon>Spinacia</taxon>
    </lineage>
</organism>
<sequence>MVFKKLQPMIGIEHITWNLGDACVGMVDHHPKQKTKEDGGILCMVLLLSSVEVVTAWMKCYKKSDRATRKYILGRLVCSDNNTIKVREVLDLLGLQKIYN</sequence>
<gene>
    <name evidence="2" type="primary">LOC130462803</name>
</gene>
<accession>A0ABM3QWI3</accession>
<proteinExistence type="predicted"/>
<evidence type="ECO:0000313" key="1">
    <source>
        <dbReference type="Proteomes" id="UP000813463"/>
    </source>
</evidence>
<reference evidence="2" key="2">
    <citation type="submission" date="2025-08" db="UniProtKB">
        <authorList>
            <consortium name="RefSeq"/>
        </authorList>
    </citation>
    <scope>IDENTIFICATION</scope>
    <source>
        <tissue evidence="2">Leaf</tissue>
    </source>
</reference>
<protein>
    <submittedName>
        <fullName evidence="2">Uncharacterized protein</fullName>
    </submittedName>
</protein>
<dbReference type="GeneID" id="130462803"/>
<dbReference type="Proteomes" id="UP000813463">
    <property type="component" value="Chromosome 6"/>
</dbReference>
<reference evidence="1" key="1">
    <citation type="journal article" date="2021" name="Nat. Commun.">
        <title>Genomic analyses provide insights into spinach domestication and the genetic basis of agronomic traits.</title>
        <authorList>
            <person name="Cai X."/>
            <person name="Sun X."/>
            <person name="Xu C."/>
            <person name="Sun H."/>
            <person name="Wang X."/>
            <person name="Ge C."/>
            <person name="Zhang Z."/>
            <person name="Wang Q."/>
            <person name="Fei Z."/>
            <person name="Jiao C."/>
            <person name="Wang Q."/>
        </authorList>
    </citation>
    <scope>NUCLEOTIDE SEQUENCE [LARGE SCALE GENOMIC DNA]</scope>
    <source>
        <strain evidence="1">cv. Varoflay</strain>
    </source>
</reference>
<keyword evidence="1" id="KW-1185">Reference proteome</keyword>
<evidence type="ECO:0000313" key="2">
    <source>
        <dbReference type="RefSeq" id="XP_056687702.1"/>
    </source>
</evidence>